<evidence type="ECO:0000313" key="3">
    <source>
        <dbReference type="Proteomes" id="UP000198981"/>
    </source>
</evidence>
<evidence type="ECO:0000313" key="2">
    <source>
        <dbReference type="EMBL" id="SCX60434.1"/>
    </source>
</evidence>
<keyword evidence="3" id="KW-1185">Reference proteome</keyword>
<reference evidence="3" key="1">
    <citation type="submission" date="2016-10" db="EMBL/GenBank/DDBJ databases">
        <authorList>
            <person name="Varghese N."/>
            <person name="Submissions S."/>
        </authorList>
    </citation>
    <scope>NUCLEOTIDE SEQUENCE [LARGE SCALE GENOMIC DNA]</scope>
    <source>
        <strain evidence="3">DSM 45722</strain>
    </source>
</reference>
<keyword evidence="1" id="KW-0812">Transmembrane</keyword>
<name>A0A1G4Z418_9ACTN</name>
<sequence>MATAEATRPHRTYGNWRRPTSPGVGNLGLLSTVLLFAGFLAVIVTLFFGGIIPAVAVAAVLGVLFAGLNTRDRHHRTTLQRVATRGAFLRSRMRGTHLYRSGPIGWTPTARHTLPGLAAGSEISEAEDAYGRRFALLRLPSRNDYAVTFSCEPDGASLVDAEQVDSWVAHWGTWLAGLADEPGLVGAQVTVETAPDFGTRLRREVEANLDPDAPAVAQAMLRDVVESYPVGSASVRAFVTLTFTGTLRGTRRDPAVMARDLAVRLPALSEGLHATGAGAARPVTARELAELVRTAYDPAAARAFDAARAAGDTVAVDWADVGPTAAQAAWDHYRHDSGISVTWGMTEAPRGEVLDSVLAALLAPHPDIDRKRVALLYRPLAAGAAADAVVADVNAATFRAQSSRPGNARAATDLRKAERSALEEAQGAGVTNFSLLVTATVATAAQLPLATAAIDALAPTARVRLRVLHGSQDSAFTAALPLGVVVPRHLRVPAELRNAL</sequence>
<keyword evidence="1" id="KW-1133">Transmembrane helix</keyword>
<organism evidence="2 3">
    <name type="scientific">Klenkia marina</name>
    <dbReference type="NCBI Taxonomy" id="1960309"/>
    <lineage>
        <taxon>Bacteria</taxon>
        <taxon>Bacillati</taxon>
        <taxon>Actinomycetota</taxon>
        <taxon>Actinomycetes</taxon>
        <taxon>Geodermatophilales</taxon>
        <taxon>Geodermatophilaceae</taxon>
        <taxon>Klenkia</taxon>
    </lineage>
</organism>
<evidence type="ECO:0000256" key="1">
    <source>
        <dbReference type="SAM" id="Phobius"/>
    </source>
</evidence>
<dbReference type="RefSeq" id="WP_092807856.1">
    <property type="nucleotide sequence ID" value="NZ_FMUH01000009.1"/>
</dbReference>
<dbReference type="OrthoDB" id="4505949at2"/>
<evidence type="ECO:0008006" key="4">
    <source>
        <dbReference type="Google" id="ProtNLM"/>
    </source>
</evidence>
<keyword evidence="1" id="KW-0472">Membrane</keyword>
<dbReference type="Proteomes" id="UP000198981">
    <property type="component" value="Unassembled WGS sequence"/>
</dbReference>
<protein>
    <recommendedName>
        <fullName evidence="4">Integral membrane protein</fullName>
    </recommendedName>
</protein>
<gene>
    <name evidence="2" type="ORF">SAMN03159343_4095</name>
</gene>
<dbReference type="NCBIfam" id="NF042935">
    <property type="entry name" value="SCO6880_fam"/>
    <property type="match status" value="1"/>
</dbReference>
<proteinExistence type="predicted"/>
<dbReference type="AlphaFoldDB" id="A0A1G4Z418"/>
<dbReference type="InterPro" id="IPR049978">
    <property type="entry name" value="SCO6880-like"/>
</dbReference>
<accession>A0A1G4Z418</accession>
<dbReference type="EMBL" id="FMUH01000009">
    <property type="protein sequence ID" value="SCX60434.1"/>
    <property type="molecule type" value="Genomic_DNA"/>
</dbReference>
<feature type="transmembrane region" description="Helical" evidence="1">
    <location>
        <begin position="33"/>
        <end position="66"/>
    </location>
</feature>
<dbReference type="STRING" id="1960309.SAMN03159343_4095"/>